<dbReference type="Gene3D" id="2.40.70.10">
    <property type="entry name" value="Acid Proteases"/>
    <property type="match status" value="1"/>
</dbReference>
<dbReference type="RefSeq" id="XP_025407380.1">
    <property type="nucleotide sequence ID" value="XM_025551595.1"/>
</dbReference>
<dbReference type="Pfam" id="PF03564">
    <property type="entry name" value="DUF1759"/>
    <property type="match status" value="1"/>
</dbReference>
<dbReference type="InterPro" id="IPR005312">
    <property type="entry name" value="DUF1759"/>
</dbReference>
<dbReference type="OrthoDB" id="6622862at2759"/>
<evidence type="ECO:0000313" key="1">
    <source>
        <dbReference type="Proteomes" id="UP000694846"/>
    </source>
</evidence>
<reference evidence="2" key="1">
    <citation type="submission" date="2025-08" db="UniProtKB">
        <authorList>
            <consortium name="RefSeq"/>
        </authorList>
    </citation>
    <scope>IDENTIFICATION</scope>
</reference>
<protein>
    <submittedName>
        <fullName evidence="2">Uncharacterized protein LOC112681328</fullName>
    </submittedName>
</protein>
<dbReference type="CDD" id="cd00303">
    <property type="entry name" value="retropepsin_like"/>
    <property type="match status" value="1"/>
</dbReference>
<keyword evidence="1" id="KW-1185">Reference proteome</keyword>
<dbReference type="PANTHER" id="PTHR47331:SF5">
    <property type="entry name" value="RIBONUCLEASE H"/>
    <property type="match status" value="1"/>
</dbReference>
<dbReference type="GeneID" id="112681328"/>
<gene>
    <name evidence="2" type="primary">LOC112681328</name>
</gene>
<dbReference type="AlphaFoldDB" id="A0A8B8FAK2"/>
<dbReference type="InterPro" id="IPR021109">
    <property type="entry name" value="Peptidase_aspartic_dom_sf"/>
</dbReference>
<organism evidence="1 2">
    <name type="scientific">Sipha flava</name>
    <name type="common">yellow sugarcane aphid</name>
    <dbReference type="NCBI Taxonomy" id="143950"/>
    <lineage>
        <taxon>Eukaryota</taxon>
        <taxon>Metazoa</taxon>
        <taxon>Ecdysozoa</taxon>
        <taxon>Arthropoda</taxon>
        <taxon>Hexapoda</taxon>
        <taxon>Insecta</taxon>
        <taxon>Pterygota</taxon>
        <taxon>Neoptera</taxon>
        <taxon>Paraneoptera</taxon>
        <taxon>Hemiptera</taxon>
        <taxon>Sternorrhyncha</taxon>
        <taxon>Aphidomorpha</taxon>
        <taxon>Aphidoidea</taxon>
        <taxon>Aphididae</taxon>
        <taxon>Sipha</taxon>
    </lineage>
</organism>
<dbReference type="PANTHER" id="PTHR47331">
    <property type="entry name" value="PHD-TYPE DOMAIN-CONTAINING PROTEIN"/>
    <property type="match status" value="1"/>
</dbReference>
<accession>A0A8B8FAK2</accession>
<evidence type="ECO:0000313" key="2">
    <source>
        <dbReference type="RefSeq" id="XP_025407380.1"/>
    </source>
</evidence>
<proteinExistence type="predicted"/>
<dbReference type="Pfam" id="PF13650">
    <property type="entry name" value="Asp_protease_2"/>
    <property type="match status" value="1"/>
</dbReference>
<name>A0A8B8FAK2_9HEMI</name>
<dbReference type="Proteomes" id="UP000694846">
    <property type="component" value="Unplaced"/>
</dbReference>
<sequence length="787" mass="88925">MGLDETQAKVLVDLKRKRGVVKGSLTRVRTFISKFDPRNDAITLLEFRQEELPQITKKFDKIQCEIELIDLDNPEEAEAERESFEKEYYSIRSEMQEIINLEKSHNSSMQNASISATIQPPRALLAPISLPKFNGNILEWESFFDCFKVLVHHEDTYSAAQKFSYLRSVLSGQALDVVKGIPMTETNYNVAIKKLLHRYDNKSLIIQSHIRSILDVPPVKPGSSKDLQELHSLVTNHVAALEALGQPVEHWDAWLITIILRKLDISTIHQWQLRHANTELPKFIEIEKFLAGRCVAFESTEPWFSTTEDNDLKTASKTTNLKKTNLTQYSKKSLLAAKDLSEDKCVCCSDVHKLFMCTKFKEMPVNKRVTLVRETRLCFNCFSSFHMADKCKSKYSCLKCNRKHNTLLHYETQFDTSESKSISDINHGKNPQSTASCSSTSLIAHNSNGHVFLPTVIVSVSDSHGTERKCRAILDSGSQINFVSKRLANMLQLPRQKVSLPVSGIGANQVQSVSSISIKIKSRVNQFEIELVCHVLPVIIENMPCCSIPMEGWNIPEELIPQLADPSFSTAGNIDILIGGGIFFDLLGSRRVQLQSGNACLQDTKLGWVVTGEIGSSCLLALNTVGEVCESDFRALYKNEPQIYATTSRPNKRCIDEQEALDHFKETVKHDGTGRFVLRLPLKPEVHTIGRTLEMATARFLSVERRLQRDKELRLQYTQFMDEYLKMGHMKKVSKEEKHTSATFYLPHHPVLKLSSLTTKLRVVFDASAKSTSNISLNDMLLCGPTV</sequence>